<feature type="signal peptide" evidence="9">
    <location>
        <begin position="1"/>
        <end position="26"/>
    </location>
</feature>
<keyword evidence="9" id="KW-0732">Signal</keyword>
<keyword evidence="11" id="KW-1185">Reference proteome</keyword>
<evidence type="ECO:0000256" key="6">
    <source>
        <dbReference type="ARBA" id="ARBA00023136"/>
    </source>
</evidence>
<sequence>MRPSVPSRLAPYALAALLLAAGWANLARGAAHPGVPYRPWAFAHQSYSDLLAMGGDRYFNGGRPLPYLEDRIEYPVLLGLALWLPSFAPGGPLGYFTAGYLALAACGLLAVWLLRRLPGSDPWWLAATPALVVYAGLNWDLLPIALTVGALVALSRGRSGLAGALCALGVAAKLYPVALVPGAAALLWRRPRDLARFGGALGAVLLAVNLPVALAAPESWSWFFRFNGQRGAENSIWEALPFALSPAALNRITAVPLLLAAAAAALAAWRAGSRGDASGAAALRLGTGLVLVTWITVNKVWSPQYALYALLAGALAAAPRWMMGALSAMALLDYWTAFAYRARGMDPAFRDLAVHPGEWLRTALHLAFALWLARALWRAARAPAPELS</sequence>
<keyword evidence="2" id="KW-1003">Cell membrane</keyword>
<feature type="transmembrane region" description="Helical" evidence="8">
    <location>
        <begin position="248"/>
        <end position="269"/>
    </location>
</feature>
<dbReference type="RefSeq" id="WP_248341854.1">
    <property type="nucleotide sequence ID" value="NZ_AP025592.1"/>
</dbReference>
<proteinExistence type="inferred from homology"/>
<keyword evidence="6 8" id="KW-0472">Membrane</keyword>
<feature type="chain" id="PRO_5047317138" description="DUF2029 domain-containing protein" evidence="9">
    <location>
        <begin position="27"/>
        <end position="388"/>
    </location>
</feature>
<protein>
    <recommendedName>
        <fullName evidence="12">DUF2029 domain-containing protein</fullName>
    </recommendedName>
</protein>
<feature type="transmembrane region" description="Helical" evidence="8">
    <location>
        <begin position="281"/>
        <end position="301"/>
    </location>
</feature>
<evidence type="ECO:0000256" key="4">
    <source>
        <dbReference type="ARBA" id="ARBA00022692"/>
    </source>
</evidence>
<evidence type="ECO:0000256" key="7">
    <source>
        <dbReference type="ARBA" id="ARBA00024033"/>
    </source>
</evidence>
<feature type="transmembrane region" description="Helical" evidence="8">
    <location>
        <begin position="126"/>
        <end position="154"/>
    </location>
</feature>
<feature type="transmembrane region" description="Helical" evidence="8">
    <location>
        <begin position="160"/>
        <end position="187"/>
    </location>
</feature>
<feature type="transmembrane region" description="Helical" evidence="8">
    <location>
        <begin position="93"/>
        <end position="114"/>
    </location>
</feature>
<keyword evidence="4 8" id="KW-0812">Transmembrane</keyword>
<evidence type="ECO:0000256" key="3">
    <source>
        <dbReference type="ARBA" id="ARBA00022679"/>
    </source>
</evidence>
<evidence type="ECO:0000256" key="9">
    <source>
        <dbReference type="SAM" id="SignalP"/>
    </source>
</evidence>
<feature type="transmembrane region" description="Helical" evidence="8">
    <location>
        <begin position="321"/>
        <end position="340"/>
    </location>
</feature>
<keyword evidence="5 8" id="KW-1133">Transmembrane helix</keyword>
<name>A0ABN6NC91_9BACT</name>
<evidence type="ECO:0000256" key="5">
    <source>
        <dbReference type="ARBA" id="ARBA00022989"/>
    </source>
</evidence>
<dbReference type="Proteomes" id="UP001162734">
    <property type="component" value="Chromosome"/>
</dbReference>
<organism evidence="10 11">
    <name type="scientific">Anaeromyxobacter paludicola</name>
    <dbReference type="NCBI Taxonomy" id="2918171"/>
    <lineage>
        <taxon>Bacteria</taxon>
        <taxon>Pseudomonadati</taxon>
        <taxon>Myxococcota</taxon>
        <taxon>Myxococcia</taxon>
        <taxon>Myxococcales</taxon>
        <taxon>Cystobacterineae</taxon>
        <taxon>Anaeromyxobacteraceae</taxon>
        <taxon>Anaeromyxobacter</taxon>
    </lineage>
</organism>
<evidence type="ECO:0000313" key="10">
    <source>
        <dbReference type="EMBL" id="BDG09577.1"/>
    </source>
</evidence>
<evidence type="ECO:0000256" key="8">
    <source>
        <dbReference type="SAM" id="Phobius"/>
    </source>
</evidence>
<keyword evidence="3" id="KW-0808">Transferase</keyword>
<dbReference type="EMBL" id="AP025592">
    <property type="protein sequence ID" value="BDG09577.1"/>
    <property type="molecule type" value="Genomic_DNA"/>
</dbReference>
<evidence type="ECO:0000256" key="1">
    <source>
        <dbReference type="ARBA" id="ARBA00004651"/>
    </source>
</evidence>
<feature type="transmembrane region" description="Helical" evidence="8">
    <location>
        <begin position="194"/>
        <end position="216"/>
    </location>
</feature>
<accession>A0ABN6NC91</accession>
<comment type="subcellular location">
    <subcellularLocation>
        <location evidence="1">Cell membrane</location>
        <topology evidence="1">Multi-pass membrane protein</topology>
    </subcellularLocation>
</comment>
<evidence type="ECO:0000256" key="2">
    <source>
        <dbReference type="ARBA" id="ARBA00022475"/>
    </source>
</evidence>
<reference evidence="11" key="1">
    <citation type="journal article" date="2022" name="Int. J. Syst. Evol. Microbiol.">
        <title>Anaeromyxobacter oryzae sp. nov., Anaeromyxobacter diazotrophicus sp. nov. and Anaeromyxobacter paludicola sp. nov., isolated from paddy soils.</title>
        <authorList>
            <person name="Itoh H."/>
            <person name="Xu Z."/>
            <person name="Mise K."/>
            <person name="Masuda Y."/>
            <person name="Ushijima N."/>
            <person name="Hayakawa C."/>
            <person name="Shiratori Y."/>
            <person name="Senoo K."/>
        </authorList>
    </citation>
    <scope>NUCLEOTIDE SEQUENCE [LARGE SCALE GENOMIC DNA]</scope>
    <source>
        <strain evidence="11">Red630</strain>
    </source>
</reference>
<comment type="similarity">
    <text evidence="7">Belongs to the glycosyltransferase 87 family.</text>
</comment>
<gene>
    <name evidence="10" type="ORF">AMPC_26900</name>
</gene>
<dbReference type="Pfam" id="PF09594">
    <property type="entry name" value="GT87"/>
    <property type="match status" value="1"/>
</dbReference>
<dbReference type="InterPro" id="IPR018584">
    <property type="entry name" value="GT87"/>
</dbReference>
<evidence type="ECO:0000313" key="11">
    <source>
        <dbReference type="Proteomes" id="UP001162734"/>
    </source>
</evidence>
<evidence type="ECO:0008006" key="12">
    <source>
        <dbReference type="Google" id="ProtNLM"/>
    </source>
</evidence>